<feature type="domain" description="HTH gntR-type" evidence="4">
    <location>
        <begin position="8"/>
        <end position="75"/>
    </location>
</feature>
<sequence>MAKSREAAEQLAQLTITIRRDIIFGAYAPGTWLKLSDLQQRYDASAFHIRRALDQLKNDKLVDHVANAGFRVATLDVTARAETLFVRTVLERSAAHLITARANTDDIVELRRLAQLFDASITEEGRQAQASANHNFHAYLYSIARNVVLSETINEMRNRSGQFTAGRWRSVEGLQASSRDHFAIITAIEERDPYEVEQAIVNHIKAF</sequence>
<dbReference type="PANTHER" id="PTHR43537:SF49">
    <property type="entry name" value="TRANSCRIPTIONAL REGULATORY PROTEIN"/>
    <property type="match status" value="1"/>
</dbReference>
<dbReference type="Pfam" id="PF07729">
    <property type="entry name" value="FCD"/>
    <property type="match status" value="1"/>
</dbReference>
<organism evidence="5 6">
    <name type="scientific">Mesorhizobium zhangyense</name>
    <dbReference type="NCBI Taxonomy" id="1776730"/>
    <lineage>
        <taxon>Bacteria</taxon>
        <taxon>Pseudomonadati</taxon>
        <taxon>Pseudomonadota</taxon>
        <taxon>Alphaproteobacteria</taxon>
        <taxon>Hyphomicrobiales</taxon>
        <taxon>Phyllobacteriaceae</taxon>
        <taxon>Mesorhizobium</taxon>
    </lineage>
</organism>
<evidence type="ECO:0000313" key="6">
    <source>
        <dbReference type="Proteomes" id="UP000481252"/>
    </source>
</evidence>
<evidence type="ECO:0000256" key="1">
    <source>
        <dbReference type="ARBA" id="ARBA00023015"/>
    </source>
</evidence>
<evidence type="ECO:0000259" key="4">
    <source>
        <dbReference type="PROSITE" id="PS50949"/>
    </source>
</evidence>
<dbReference type="EMBL" id="JAAKZG010000020">
    <property type="protein sequence ID" value="NGN44824.1"/>
    <property type="molecule type" value="Genomic_DNA"/>
</dbReference>
<keyword evidence="6" id="KW-1185">Reference proteome</keyword>
<dbReference type="Gene3D" id="1.10.10.10">
    <property type="entry name" value="Winged helix-like DNA-binding domain superfamily/Winged helix DNA-binding domain"/>
    <property type="match status" value="1"/>
</dbReference>
<name>A0A7C9VAT0_9HYPH</name>
<reference evidence="5 6" key="1">
    <citation type="submission" date="2020-02" db="EMBL/GenBank/DDBJ databases">
        <title>Genome sequence of the type strain CGMCC 1.15528 of Mesorhizobium zhangyense.</title>
        <authorList>
            <person name="Gao J."/>
            <person name="Sun J."/>
        </authorList>
    </citation>
    <scope>NUCLEOTIDE SEQUENCE [LARGE SCALE GENOMIC DNA]</scope>
    <source>
        <strain evidence="5 6">CGMCC 1.15528</strain>
    </source>
</reference>
<dbReference type="PANTHER" id="PTHR43537">
    <property type="entry name" value="TRANSCRIPTIONAL REGULATOR, GNTR FAMILY"/>
    <property type="match status" value="1"/>
</dbReference>
<protein>
    <submittedName>
        <fullName evidence="5">GntR family transcriptional regulator</fullName>
    </submittedName>
</protein>
<dbReference type="InterPro" id="IPR036388">
    <property type="entry name" value="WH-like_DNA-bd_sf"/>
</dbReference>
<dbReference type="InterPro" id="IPR011711">
    <property type="entry name" value="GntR_C"/>
</dbReference>
<dbReference type="GO" id="GO:0003700">
    <property type="term" value="F:DNA-binding transcription factor activity"/>
    <property type="evidence" value="ECO:0007669"/>
    <property type="project" value="InterPro"/>
</dbReference>
<evidence type="ECO:0000256" key="3">
    <source>
        <dbReference type="ARBA" id="ARBA00023163"/>
    </source>
</evidence>
<comment type="caution">
    <text evidence="5">The sequence shown here is derived from an EMBL/GenBank/DDBJ whole genome shotgun (WGS) entry which is preliminary data.</text>
</comment>
<dbReference type="InterPro" id="IPR036390">
    <property type="entry name" value="WH_DNA-bd_sf"/>
</dbReference>
<accession>A0A7C9VAT0</accession>
<dbReference type="GO" id="GO:0003677">
    <property type="term" value="F:DNA binding"/>
    <property type="evidence" value="ECO:0007669"/>
    <property type="project" value="UniProtKB-KW"/>
</dbReference>
<evidence type="ECO:0000256" key="2">
    <source>
        <dbReference type="ARBA" id="ARBA00023125"/>
    </source>
</evidence>
<dbReference type="Pfam" id="PF00392">
    <property type="entry name" value="GntR"/>
    <property type="match status" value="1"/>
</dbReference>
<dbReference type="InterPro" id="IPR008920">
    <property type="entry name" value="TF_FadR/GntR_C"/>
</dbReference>
<dbReference type="SMART" id="SM00895">
    <property type="entry name" value="FCD"/>
    <property type="match status" value="1"/>
</dbReference>
<dbReference type="SUPFAM" id="SSF46785">
    <property type="entry name" value="Winged helix' DNA-binding domain"/>
    <property type="match status" value="1"/>
</dbReference>
<gene>
    <name evidence="5" type="ORF">G6N74_27580</name>
</gene>
<dbReference type="SUPFAM" id="SSF48008">
    <property type="entry name" value="GntR ligand-binding domain-like"/>
    <property type="match status" value="1"/>
</dbReference>
<proteinExistence type="predicted"/>
<dbReference type="Proteomes" id="UP000481252">
    <property type="component" value="Unassembled WGS sequence"/>
</dbReference>
<evidence type="ECO:0000313" key="5">
    <source>
        <dbReference type="EMBL" id="NGN44824.1"/>
    </source>
</evidence>
<dbReference type="Gene3D" id="1.20.120.530">
    <property type="entry name" value="GntR ligand-binding domain-like"/>
    <property type="match status" value="1"/>
</dbReference>
<dbReference type="InterPro" id="IPR000524">
    <property type="entry name" value="Tscrpt_reg_HTH_GntR"/>
</dbReference>
<dbReference type="PROSITE" id="PS50949">
    <property type="entry name" value="HTH_GNTR"/>
    <property type="match status" value="1"/>
</dbReference>
<dbReference type="AlphaFoldDB" id="A0A7C9VAT0"/>
<keyword evidence="2" id="KW-0238">DNA-binding</keyword>
<dbReference type="RefSeq" id="WP_165121206.1">
    <property type="nucleotide sequence ID" value="NZ_JAAKZG010000020.1"/>
</dbReference>
<keyword evidence="3" id="KW-0804">Transcription</keyword>
<keyword evidence="1" id="KW-0805">Transcription regulation</keyword>